<sequence length="374" mass="41048">MKTKTLSLKERRQRKFFLLLPVVVLPFATLLFVLLGGGGVDGANAESIARKGLNTQLPNAKLKDDQGFNKMSYYEQAASDSAKIRQQIRTDPYSRLREEDSLHFPEQGSKEAHVGYAAGFVHQDNPDSRVNEAYKRLAQLQAVINKPPQALKYNVDATSGEKAIIDKSIKNIPINSEDPELAQMSGLLEKILDIQHPGRVIQKINDQALPTSSSRFLAIPAIIDGKQKITEGTVVRIKLLDTVTINGQLIPKGQLIYGSGQLYNQRLTMSVKLIRMGNSILPVDLTVFDMNDGLEGICVPEAITGDAVRDGATNGVQGLELMSLDPSVGTQLAGAGINAAKGLFTKKVKRIKAKLHDGYRLLLRDNKKIKDLQK</sequence>
<dbReference type="Pfam" id="PF12508">
    <property type="entry name" value="Transposon_TraM"/>
    <property type="match status" value="1"/>
</dbReference>
<accession>A0A841J8M9</accession>
<proteinExistence type="predicted"/>
<dbReference type="AlphaFoldDB" id="A0A841J8M9"/>
<evidence type="ECO:0000313" key="3">
    <source>
        <dbReference type="Proteomes" id="UP000548326"/>
    </source>
</evidence>
<evidence type="ECO:0000259" key="1">
    <source>
        <dbReference type="Pfam" id="PF12508"/>
    </source>
</evidence>
<feature type="domain" description="Conjugative transposon TraM C-terminal" evidence="1">
    <location>
        <begin position="219"/>
        <end position="364"/>
    </location>
</feature>
<organism evidence="2 3">
    <name type="scientific">Mucilaginibacter lappiensis</name>
    <dbReference type="NCBI Taxonomy" id="354630"/>
    <lineage>
        <taxon>Bacteria</taxon>
        <taxon>Pseudomonadati</taxon>
        <taxon>Bacteroidota</taxon>
        <taxon>Sphingobacteriia</taxon>
        <taxon>Sphingobacteriales</taxon>
        <taxon>Sphingobacteriaceae</taxon>
        <taxon>Mucilaginibacter</taxon>
    </lineage>
</organism>
<evidence type="ECO:0000313" key="2">
    <source>
        <dbReference type="EMBL" id="MBB6127443.1"/>
    </source>
</evidence>
<comment type="caution">
    <text evidence="2">The sequence shown here is derived from an EMBL/GenBank/DDBJ whole genome shotgun (WGS) entry which is preliminary data.</text>
</comment>
<name>A0A841J8M9_9SPHI</name>
<gene>
    <name evidence="2" type="ORF">HDF22_001551</name>
</gene>
<dbReference type="InterPro" id="IPR055407">
    <property type="entry name" value="TraM_C"/>
</dbReference>
<protein>
    <recommendedName>
        <fullName evidence="1">Conjugative transposon TraM C-terminal domain-containing protein</fullName>
    </recommendedName>
</protein>
<reference evidence="2 3" key="1">
    <citation type="submission" date="2020-08" db="EMBL/GenBank/DDBJ databases">
        <title>Genomic Encyclopedia of Type Strains, Phase IV (KMG-V): Genome sequencing to study the core and pangenomes of soil and plant-associated prokaryotes.</title>
        <authorList>
            <person name="Whitman W."/>
        </authorList>
    </citation>
    <scope>NUCLEOTIDE SEQUENCE [LARGE SCALE GENOMIC DNA]</scope>
    <source>
        <strain evidence="2 3">MP601</strain>
    </source>
</reference>
<dbReference type="EMBL" id="JACHCA010000004">
    <property type="protein sequence ID" value="MBB6127443.1"/>
    <property type="molecule type" value="Genomic_DNA"/>
</dbReference>
<dbReference type="RefSeq" id="WP_183586730.1">
    <property type="nucleotide sequence ID" value="NZ_JACHCA010000004.1"/>
</dbReference>
<dbReference type="Proteomes" id="UP000548326">
    <property type="component" value="Unassembled WGS sequence"/>
</dbReference>